<dbReference type="PANTHER" id="PTHR20842">
    <property type="entry name" value="PROTEASE S51 ALPHA-ASPARTYL DIPEPTIDASE"/>
    <property type="match status" value="1"/>
</dbReference>
<keyword evidence="4" id="KW-0720">Serine protease</keyword>
<dbReference type="Gene3D" id="3.40.50.880">
    <property type="match status" value="1"/>
</dbReference>
<dbReference type="STRING" id="556484.B7G3V7"/>
<keyword evidence="2" id="KW-0645">Protease</keyword>
<dbReference type="EMBL" id="CM000615">
    <property type="protein sequence ID" value="EEC46891.1"/>
    <property type="molecule type" value="Genomic_DNA"/>
</dbReference>
<evidence type="ECO:0000256" key="1">
    <source>
        <dbReference type="ARBA" id="ARBA00006534"/>
    </source>
</evidence>
<dbReference type="KEGG" id="pti:PHATRDRAFT_37460"/>
<organism evidence="5 6">
    <name type="scientific">Phaeodactylum tricornutum (strain CCAP 1055/1)</name>
    <dbReference type="NCBI Taxonomy" id="556484"/>
    <lineage>
        <taxon>Eukaryota</taxon>
        <taxon>Sar</taxon>
        <taxon>Stramenopiles</taxon>
        <taxon>Ochrophyta</taxon>
        <taxon>Bacillariophyta</taxon>
        <taxon>Bacillariophyceae</taxon>
        <taxon>Bacillariophycidae</taxon>
        <taxon>Naviculales</taxon>
        <taxon>Phaeodactylaceae</taxon>
        <taxon>Phaeodactylum</taxon>
    </lineage>
</organism>
<protein>
    <submittedName>
        <fullName evidence="5">Uncharacterized protein</fullName>
    </submittedName>
</protein>
<comment type="similarity">
    <text evidence="1">Belongs to the peptidase S51 family.</text>
</comment>
<dbReference type="Proteomes" id="UP000000759">
    <property type="component" value="Chromosome 13"/>
</dbReference>
<dbReference type="PANTHER" id="PTHR20842:SF0">
    <property type="entry name" value="ALPHA-ASPARTYL DIPEPTIDASE"/>
    <property type="match status" value="1"/>
</dbReference>
<dbReference type="RefSeq" id="XP_002181677.1">
    <property type="nucleotide sequence ID" value="XM_002181641.1"/>
</dbReference>
<evidence type="ECO:0000256" key="3">
    <source>
        <dbReference type="ARBA" id="ARBA00022801"/>
    </source>
</evidence>
<dbReference type="InParanoid" id="B7G3V7"/>
<evidence type="ECO:0000313" key="6">
    <source>
        <dbReference type="Proteomes" id="UP000000759"/>
    </source>
</evidence>
<dbReference type="HOGENOM" id="CLU_1306975_0_0_1"/>
<dbReference type="SUPFAM" id="SSF52317">
    <property type="entry name" value="Class I glutamine amidotransferase-like"/>
    <property type="match status" value="1"/>
</dbReference>
<dbReference type="InterPro" id="IPR005320">
    <property type="entry name" value="Peptidase_S51"/>
</dbReference>
<gene>
    <name evidence="5" type="ORF">PHATRDRAFT_37460</name>
</gene>
<proteinExistence type="inferred from homology"/>
<sequence length="211" mass="23335">MMNSVARNKLRIVAAGRGRSMCLDPIVKAVLDLTDSIEEKEIRLVYLGTATYDKNDAFEAQTHAYSRLSNCKVIKLEVSEAAQKNLSHDEIRDVIDSAHVIMVSGGNTLYAVKRWKQLKIDAMIRNCVIQKNPPPVLCGGSAGAICWFEYGHSDSMDPTTFFSSQSSDDCAALAGSLELKASGISLRYAYHITTLPRAMVSRDHKIQMPCY</sequence>
<dbReference type="OMA" id="RFHAMEN"/>
<dbReference type="GeneID" id="7202324"/>
<keyword evidence="3" id="KW-0378">Hydrolase</keyword>
<dbReference type="AlphaFoldDB" id="B7G3V7"/>
<dbReference type="OrthoDB" id="61042at2759"/>
<dbReference type="GO" id="GO:0006508">
    <property type="term" value="P:proteolysis"/>
    <property type="evidence" value="ECO:0007669"/>
    <property type="project" value="UniProtKB-KW"/>
</dbReference>
<reference evidence="6" key="2">
    <citation type="submission" date="2008-08" db="EMBL/GenBank/DDBJ databases">
        <authorList>
            <consortium name="Diatom Consortium"/>
            <person name="Grigoriev I."/>
            <person name="Grimwood J."/>
            <person name="Kuo A."/>
            <person name="Otillar R.P."/>
            <person name="Salamov A."/>
            <person name="Detter J.C."/>
            <person name="Lindquist E."/>
            <person name="Shapiro H."/>
            <person name="Lucas S."/>
            <person name="Glavina del Rio T."/>
            <person name="Pitluck S."/>
            <person name="Rokhsar D."/>
            <person name="Bowler C."/>
        </authorList>
    </citation>
    <scope>GENOME REANNOTATION</scope>
    <source>
        <strain evidence="6">CCAP 1055/1</strain>
    </source>
</reference>
<dbReference type="PaxDb" id="2850-Phatr37460"/>
<dbReference type="InterPro" id="IPR029062">
    <property type="entry name" value="Class_I_gatase-like"/>
</dbReference>
<keyword evidence="6" id="KW-1185">Reference proteome</keyword>
<reference evidence="5 6" key="1">
    <citation type="journal article" date="2008" name="Nature">
        <title>The Phaeodactylum genome reveals the evolutionary history of diatom genomes.</title>
        <authorList>
            <person name="Bowler C."/>
            <person name="Allen A.E."/>
            <person name="Badger J.H."/>
            <person name="Grimwood J."/>
            <person name="Jabbari K."/>
            <person name="Kuo A."/>
            <person name="Maheswari U."/>
            <person name="Martens C."/>
            <person name="Maumus F."/>
            <person name="Otillar R.P."/>
            <person name="Rayko E."/>
            <person name="Salamov A."/>
            <person name="Vandepoele K."/>
            <person name="Beszteri B."/>
            <person name="Gruber A."/>
            <person name="Heijde M."/>
            <person name="Katinka M."/>
            <person name="Mock T."/>
            <person name="Valentin K."/>
            <person name="Verret F."/>
            <person name="Berges J.A."/>
            <person name="Brownlee C."/>
            <person name="Cadoret J.P."/>
            <person name="Chiovitti A."/>
            <person name="Choi C.J."/>
            <person name="Coesel S."/>
            <person name="De Martino A."/>
            <person name="Detter J.C."/>
            <person name="Durkin C."/>
            <person name="Falciatore A."/>
            <person name="Fournet J."/>
            <person name="Haruta M."/>
            <person name="Huysman M.J."/>
            <person name="Jenkins B.D."/>
            <person name="Jiroutova K."/>
            <person name="Jorgensen R.E."/>
            <person name="Joubert Y."/>
            <person name="Kaplan A."/>
            <person name="Kroger N."/>
            <person name="Kroth P.G."/>
            <person name="La Roche J."/>
            <person name="Lindquist E."/>
            <person name="Lommer M."/>
            <person name="Martin-Jezequel V."/>
            <person name="Lopez P.J."/>
            <person name="Lucas S."/>
            <person name="Mangogna M."/>
            <person name="McGinnis K."/>
            <person name="Medlin L.K."/>
            <person name="Montsant A."/>
            <person name="Oudot-Le Secq M.P."/>
            <person name="Napoli C."/>
            <person name="Obornik M."/>
            <person name="Parker M.S."/>
            <person name="Petit J.L."/>
            <person name="Porcel B.M."/>
            <person name="Poulsen N."/>
            <person name="Robison M."/>
            <person name="Rychlewski L."/>
            <person name="Rynearson T.A."/>
            <person name="Schmutz J."/>
            <person name="Shapiro H."/>
            <person name="Siaut M."/>
            <person name="Stanley M."/>
            <person name="Sussman M.R."/>
            <person name="Taylor A.R."/>
            <person name="Vardi A."/>
            <person name="von Dassow P."/>
            <person name="Vyverman W."/>
            <person name="Willis A."/>
            <person name="Wyrwicz L.S."/>
            <person name="Rokhsar D.S."/>
            <person name="Weissenbach J."/>
            <person name="Armbrust E.V."/>
            <person name="Green B.R."/>
            <person name="Van de Peer Y."/>
            <person name="Grigoriev I.V."/>
        </authorList>
    </citation>
    <scope>NUCLEOTIDE SEQUENCE [LARGE SCALE GENOMIC DNA]</scope>
    <source>
        <strain evidence="5 6">CCAP 1055/1</strain>
    </source>
</reference>
<evidence type="ECO:0000256" key="2">
    <source>
        <dbReference type="ARBA" id="ARBA00022670"/>
    </source>
</evidence>
<evidence type="ECO:0000256" key="4">
    <source>
        <dbReference type="ARBA" id="ARBA00022825"/>
    </source>
</evidence>
<dbReference type="Pfam" id="PF03575">
    <property type="entry name" value="Peptidase_S51"/>
    <property type="match status" value="1"/>
</dbReference>
<evidence type="ECO:0000313" key="5">
    <source>
        <dbReference type="EMBL" id="EEC46891.1"/>
    </source>
</evidence>
<accession>B7G3V7</accession>
<name>B7G3V7_PHATC</name>
<dbReference type="eggNOG" id="ENOG502RYZZ">
    <property type="taxonomic scope" value="Eukaryota"/>
</dbReference>
<dbReference type="GO" id="GO:0008236">
    <property type="term" value="F:serine-type peptidase activity"/>
    <property type="evidence" value="ECO:0007669"/>
    <property type="project" value="UniProtKB-KW"/>
</dbReference>